<dbReference type="AlphaFoldDB" id="A0AAW0EQF8"/>
<proteinExistence type="predicted"/>
<accession>A0AAW0EQF8</accession>
<evidence type="ECO:0000256" key="1">
    <source>
        <dbReference type="SAM" id="MobiDB-lite"/>
    </source>
</evidence>
<dbReference type="SUPFAM" id="SSF56784">
    <property type="entry name" value="HAD-like"/>
    <property type="match status" value="1"/>
</dbReference>
<gene>
    <name evidence="2" type="ORF">NESM_000581200</name>
</gene>
<sequence>MARTATRLPVHLLFDIDHTLVHPIHARATTKGPNAGGLRPGQLLPSGDSAAKTSWPLSYSTSTNGATDARITSVLLRPHVVSLLSQILCRRALDTSEVCVHVSLYTRQCAAYCAAVAQQVLLPALHAGNEGGGGGARVHGLYSAEQCVRGASVTLDWRSTLSHAPAHPASDLDGRGGAVVVVEPEWCKTIGVSPWPLTTLLVDDRSANLRAAELRTGHGVLVPSYYADSVEGTADDCFAVPSRDHLHDRVHRHPREPDTTTPVRLMDIFEAFVQCCHDHRATIEDITDASATARALSPDALLAEFDFFDRSPRYRRHWNAFHSDCEDLLHCCLTC</sequence>
<organism evidence="2 3">
    <name type="scientific">Novymonas esmeraldas</name>
    <dbReference type="NCBI Taxonomy" id="1808958"/>
    <lineage>
        <taxon>Eukaryota</taxon>
        <taxon>Discoba</taxon>
        <taxon>Euglenozoa</taxon>
        <taxon>Kinetoplastea</taxon>
        <taxon>Metakinetoplastina</taxon>
        <taxon>Trypanosomatida</taxon>
        <taxon>Trypanosomatidae</taxon>
        <taxon>Novymonas</taxon>
    </lineage>
</organism>
<feature type="region of interest" description="Disordered" evidence="1">
    <location>
        <begin position="28"/>
        <end position="49"/>
    </location>
</feature>
<evidence type="ECO:0008006" key="4">
    <source>
        <dbReference type="Google" id="ProtNLM"/>
    </source>
</evidence>
<reference evidence="2 3" key="1">
    <citation type="journal article" date="2021" name="MBio">
        <title>A New Model Trypanosomatid, Novymonas esmeraldas: Genomic Perception of Its 'Candidatus Pandoraea novymonadis' Endosymbiont.</title>
        <authorList>
            <person name="Zakharova A."/>
            <person name="Saura A."/>
            <person name="Butenko A."/>
            <person name="Podesvova L."/>
            <person name="Warmusova S."/>
            <person name="Kostygov A.Y."/>
            <person name="Nenarokova A."/>
            <person name="Lukes J."/>
            <person name="Opperdoes F.R."/>
            <person name="Yurchenko V."/>
        </authorList>
    </citation>
    <scope>NUCLEOTIDE SEQUENCE [LARGE SCALE GENOMIC DNA]</scope>
    <source>
        <strain evidence="2 3">E262AT.01</strain>
    </source>
</reference>
<name>A0AAW0EQF8_9TRYP</name>
<evidence type="ECO:0000313" key="2">
    <source>
        <dbReference type="EMBL" id="KAK7196438.1"/>
    </source>
</evidence>
<comment type="caution">
    <text evidence="2">The sequence shown here is derived from an EMBL/GenBank/DDBJ whole genome shotgun (WGS) entry which is preliminary data.</text>
</comment>
<dbReference type="EMBL" id="JAECZO010000076">
    <property type="protein sequence ID" value="KAK7196438.1"/>
    <property type="molecule type" value="Genomic_DNA"/>
</dbReference>
<protein>
    <recommendedName>
        <fullName evidence="4">FCP1 homology domain-containing protein</fullName>
    </recommendedName>
</protein>
<keyword evidence="3" id="KW-1185">Reference proteome</keyword>
<dbReference type="Proteomes" id="UP001430356">
    <property type="component" value="Unassembled WGS sequence"/>
</dbReference>
<dbReference type="InterPro" id="IPR036412">
    <property type="entry name" value="HAD-like_sf"/>
</dbReference>
<evidence type="ECO:0000313" key="3">
    <source>
        <dbReference type="Proteomes" id="UP001430356"/>
    </source>
</evidence>